<organism evidence="3 4">
    <name type="scientific">Momordica charantia</name>
    <name type="common">Bitter gourd</name>
    <name type="synonym">Balsam pear</name>
    <dbReference type="NCBI Taxonomy" id="3673"/>
    <lineage>
        <taxon>Eukaryota</taxon>
        <taxon>Viridiplantae</taxon>
        <taxon>Streptophyta</taxon>
        <taxon>Embryophyta</taxon>
        <taxon>Tracheophyta</taxon>
        <taxon>Spermatophyta</taxon>
        <taxon>Magnoliopsida</taxon>
        <taxon>eudicotyledons</taxon>
        <taxon>Gunneridae</taxon>
        <taxon>Pentapetalae</taxon>
        <taxon>rosids</taxon>
        <taxon>fabids</taxon>
        <taxon>Cucurbitales</taxon>
        <taxon>Cucurbitaceae</taxon>
        <taxon>Momordiceae</taxon>
        <taxon>Momordica</taxon>
    </lineage>
</organism>
<dbReference type="GeneID" id="111023636"/>
<feature type="compositionally biased region" description="Polar residues" evidence="2">
    <location>
        <begin position="247"/>
        <end position="259"/>
    </location>
</feature>
<keyword evidence="1" id="KW-0175">Coiled coil</keyword>
<gene>
    <name evidence="4" type="primary">LOC111023636</name>
</gene>
<protein>
    <submittedName>
        <fullName evidence="4">Protein BRANCHLESS TRICHOME</fullName>
    </submittedName>
</protein>
<dbReference type="PANTHER" id="PTHR31071:SF39">
    <property type="entry name" value="PROTEIN BRANCHLESS TRICHOME"/>
    <property type="match status" value="1"/>
</dbReference>
<dbReference type="Proteomes" id="UP000504603">
    <property type="component" value="Unplaced"/>
</dbReference>
<evidence type="ECO:0000256" key="1">
    <source>
        <dbReference type="SAM" id="Coils"/>
    </source>
</evidence>
<evidence type="ECO:0000313" key="4">
    <source>
        <dbReference type="RefSeq" id="XP_022156803.1"/>
    </source>
</evidence>
<feature type="region of interest" description="Disordered" evidence="2">
    <location>
        <begin position="1"/>
        <end position="50"/>
    </location>
</feature>
<dbReference type="KEGG" id="mcha:111023636"/>
<proteinExistence type="predicted"/>
<dbReference type="InterPro" id="IPR043424">
    <property type="entry name" value="BLT-like"/>
</dbReference>
<name>A0A6J1DRL7_MOMCH</name>
<feature type="compositionally biased region" description="Basic and acidic residues" evidence="2">
    <location>
        <begin position="28"/>
        <end position="50"/>
    </location>
</feature>
<dbReference type="AlphaFoldDB" id="A0A6J1DRL7"/>
<dbReference type="PANTHER" id="PTHR31071">
    <property type="entry name" value="GB|AAF24581.1"/>
    <property type="match status" value="1"/>
</dbReference>
<sequence>MDLPHYLSSQKRGKKKSSRKKKKKKKELQKVEDMEETMMKTDPSPDHKPISDSTFPSWKLYENPFYINPPHPQILHKSAINKHLHYCLKLASASSSSFSLCDLIPSKSRMDSELDLARSQIAELKTELRYERKARKKMESLAKRLARELDEERKGREAMEGLCQDLATQISSHQAQIDLMKKEIEDERKMLRLAEVLREERVQMKLAEVKIVFEDMLSELEAGSSNNNTFSDSITKFSGRLKQTAEINGGSSTADQPTRSAAAVGDQSETKMMEIPRKASPELENPHIVRGIKGFVEFRRVVRGKGSKGRDSDAKLECQKSQLRVLLKHKGAVRSNNLIIT</sequence>
<keyword evidence="3" id="KW-1185">Reference proteome</keyword>
<feature type="compositionally biased region" description="Basic residues" evidence="2">
    <location>
        <begin position="11"/>
        <end position="27"/>
    </location>
</feature>
<evidence type="ECO:0000256" key="2">
    <source>
        <dbReference type="SAM" id="MobiDB-lite"/>
    </source>
</evidence>
<reference evidence="4" key="1">
    <citation type="submission" date="2025-08" db="UniProtKB">
        <authorList>
            <consortium name="RefSeq"/>
        </authorList>
    </citation>
    <scope>IDENTIFICATION</scope>
    <source>
        <strain evidence="4">OHB3-1</strain>
    </source>
</reference>
<accession>A0A6J1DRL7</accession>
<feature type="region of interest" description="Disordered" evidence="2">
    <location>
        <begin position="247"/>
        <end position="270"/>
    </location>
</feature>
<evidence type="ECO:0000313" key="3">
    <source>
        <dbReference type="Proteomes" id="UP000504603"/>
    </source>
</evidence>
<dbReference type="RefSeq" id="XP_022156803.1">
    <property type="nucleotide sequence ID" value="XM_022301111.1"/>
</dbReference>
<dbReference type="OrthoDB" id="777875at2759"/>
<feature type="coiled-coil region" evidence="1">
    <location>
        <begin position="107"/>
        <end position="190"/>
    </location>
</feature>